<evidence type="ECO:0000313" key="3">
    <source>
        <dbReference type="EMBL" id="HHY25635.1"/>
    </source>
</evidence>
<comment type="caution">
    <text evidence="3">The sequence shown here is derived from an EMBL/GenBank/DDBJ whole genome shotgun (WGS) entry which is preliminary data.</text>
</comment>
<feature type="compositionally biased region" description="Basic and acidic residues" evidence="1">
    <location>
        <begin position="73"/>
        <end position="86"/>
    </location>
</feature>
<feature type="transmembrane region" description="Helical" evidence="2">
    <location>
        <begin position="133"/>
        <end position="153"/>
    </location>
</feature>
<name>A0A7C7D3Y0_9FIRM</name>
<feature type="region of interest" description="Disordered" evidence="1">
    <location>
        <begin position="67"/>
        <end position="107"/>
    </location>
</feature>
<accession>A0A7C7D3Y0</accession>
<keyword evidence="2" id="KW-0472">Membrane</keyword>
<reference evidence="3 4" key="1">
    <citation type="journal article" date="2020" name="Biotechnol. Biofuels">
        <title>New insights from the biogas microbiome by comprehensive genome-resolved metagenomics of nearly 1600 species originating from multiple anaerobic digesters.</title>
        <authorList>
            <person name="Campanaro S."/>
            <person name="Treu L."/>
            <person name="Rodriguez-R L.M."/>
            <person name="Kovalovszki A."/>
            <person name="Ziels R.M."/>
            <person name="Maus I."/>
            <person name="Zhu X."/>
            <person name="Kougias P.G."/>
            <person name="Basile A."/>
            <person name="Luo G."/>
            <person name="Schluter A."/>
            <person name="Konstantinidis K.T."/>
            <person name="Angelidaki I."/>
        </authorList>
    </citation>
    <scope>NUCLEOTIDE SEQUENCE [LARGE SCALE GENOMIC DNA]</scope>
    <source>
        <strain evidence="3">AS05jafATM_4</strain>
    </source>
</reference>
<keyword evidence="2" id="KW-1133">Transmembrane helix</keyword>
<proteinExistence type="predicted"/>
<keyword evidence="2" id="KW-0812">Transmembrane</keyword>
<feature type="compositionally biased region" description="Basic and acidic residues" evidence="1">
    <location>
        <begin position="93"/>
        <end position="107"/>
    </location>
</feature>
<organism evidence="3 4">
    <name type="scientific">Desulfitobacterium dehalogenans</name>
    <dbReference type="NCBI Taxonomy" id="36854"/>
    <lineage>
        <taxon>Bacteria</taxon>
        <taxon>Bacillati</taxon>
        <taxon>Bacillota</taxon>
        <taxon>Clostridia</taxon>
        <taxon>Eubacteriales</taxon>
        <taxon>Desulfitobacteriaceae</taxon>
        <taxon>Desulfitobacterium</taxon>
    </lineage>
</organism>
<dbReference type="Proteomes" id="UP000553059">
    <property type="component" value="Unassembled WGS sequence"/>
</dbReference>
<sequence>MKEKEIHLTSEEIDYLLKGTIHWEDIASRTAGSWRKPMGTGSKGSESRDFLRKAPFKDIEETKDFGQSTIETKVSERNPFDEKAFERSFNNQENKHEGFKRDSNEDKANEDFLGNINEDFFEREQPFWSGTKVYIVLSLMGCITLGTWAYFVFA</sequence>
<dbReference type="AlphaFoldDB" id="A0A7C7D3Y0"/>
<protein>
    <submittedName>
        <fullName evidence="3">Uncharacterized protein</fullName>
    </submittedName>
</protein>
<evidence type="ECO:0000256" key="1">
    <source>
        <dbReference type="SAM" id="MobiDB-lite"/>
    </source>
</evidence>
<dbReference type="EMBL" id="DUTF01000057">
    <property type="protein sequence ID" value="HHY25635.1"/>
    <property type="molecule type" value="Genomic_DNA"/>
</dbReference>
<evidence type="ECO:0000313" key="4">
    <source>
        <dbReference type="Proteomes" id="UP000553059"/>
    </source>
</evidence>
<gene>
    <name evidence="3" type="ORF">GX523_02565</name>
</gene>
<evidence type="ECO:0000256" key="2">
    <source>
        <dbReference type="SAM" id="Phobius"/>
    </source>
</evidence>